<evidence type="ECO:0000256" key="1">
    <source>
        <dbReference type="ARBA" id="ARBA00004651"/>
    </source>
</evidence>
<evidence type="ECO:0000256" key="3">
    <source>
        <dbReference type="ARBA" id="ARBA00022692"/>
    </source>
</evidence>
<evidence type="ECO:0000259" key="7">
    <source>
        <dbReference type="PROSITE" id="PS50850"/>
    </source>
</evidence>
<reference evidence="9" key="1">
    <citation type="submission" date="2016-10" db="EMBL/GenBank/DDBJ databases">
        <authorList>
            <person name="Varghese N."/>
            <person name="Submissions S."/>
        </authorList>
    </citation>
    <scope>NUCLEOTIDE SEQUENCE [LARGE SCALE GENOMIC DNA]</scope>
    <source>
        <strain evidence="9">DSM 45405</strain>
    </source>
</reference>
<dbReference type="RefSeq" id="WP_197680354.1">
    <property type="nucleotide sequence ID" value="NZ_LT629971.1"/>
</dbReference>
<comment type="subcellular location">
    <subcellularLocation>
        <location evidence="1">Cell membrane</location>
        <topology evidence="1">Multi-pass membrane protein</topology>
    </subcellularLocation>
</comment>
<dbReference type="EMBL" id="LT629971">
    <property type="protein sequence ID" value="SEH54103.1"/>
    <property type="molecule type" value="Genomic_DNA"/>
</dbReference>
<dbReference type="AlphaFoldDB" id="A0A1H6J3R0"/>
<feature type="transmembrane region" description="Helical" evidence="6">
    <location>
        <begin position="69"/>
        <end position="90"/>
    </location>
</feature>
<feature type="transmembrane region" description="Helical" evidence="6">
    <location>
        <begin position="30"/>
        <end position="49"/>
    </location>
</feature>
<feature type="domain" description="Major facilitator superfamily (MFS) profile" evidence="7">
    <location>
        <begin position="31"/>
        <end position="406"/>
    </location>
</feature>
<name>A0A1H6J3R0_MYCRU</name>
<gene>
    <name evidence="8" type="ORF">SAMN04489835_1193</name>
</gene>
<dbReference type="STRING" id="370526.SAMN04489835_1193"/>
<dbReference type="GO" id="GO:0022857">
    <property type="term" value="F:transmembrane transporter activity"/>
    <property type="evidence" value="ECO:0007669"/>
    <property type="project" value="InterPro"/>
</dbReference>
<dbReference type="SUPFAM" id="SSF103473">
    <property type="entry name" value="MFS general substrate transporter"/>
    <property type="match status" value="1"/>
</dbReference>
<sequence length="420" mass="42493">MAMHTHAFAAQCAAEELRCTAPRTDARTKLTLFALALGTFAIGTGEFGSNGIIELLSEDLHVSVPTTTYAVTAYAVGVMIGSPTITIAAARLNRKTLLLALVLLFVLGNLASALSNTIGMLIGARFITGTVQGAYFGAGAVVAAHAYGPGRGGKAFAAVMTGLTVATIVGSPMGTFLGQRFGWQTLYLAVAVLGATAGLALLLWVPRTAELDGGPIIQELSALRRPMVWVVCAVAAFGIASIFAVYAFIGTYVVDAVGDSPAVIPLGLAVFGVGMAVGNQVGGVLADRHRFRGLILGYVGTAAFSVLIATGGANLLVLCIGLFGVGAMAMMAIPTVQVLLTDYGPEAPTLMGSLNLAALNLANALGAIGGAATLAAGFGALSTAWVGVLLIAVALVLFAFTVPRFAPPAPVANPSSVTIS</sequence>
<feature type="transmembrane region" description="Helical" evidence="6">
    <location>
        <begin position="315"/>
        <end position="340"/>
    </location>
</feature>
<dbReference type="InterPro" id="IPR011701">
    <property type="entry name" value="MFS"/>
</dbReference>
<dbReference type="CDD" id="cd17324">
    <property type="entry name" value="MFS_NepI_like"/>
    <property type="match status" value="1"/>
</dbReference>
<proteinExistence type="predicted"/>
<keyword evidence="4 6" id="KW-1133">Transmembrane helix</keyword>
<keyword evidence="9" id="KW-1185">Reference proteome</keyword>
<dbReference type="InterPro" id="IPR020846">
    <property type="entry name" value="MFS_dom"/>
</dbReference>
<keyword evidence="2" id="KW-1003">Cell membrane</keyword>
<feature type="transmembrane region" description="Helical" evidence="6">
    <location>
        <begin position="186"/>
        <end position="205"/>
    </location>
</feature>
<dbReference type="PANTHER" id="PTHR43124">
    <property type="entry name" value="PURINE EFFLUX PUMP PBUE"/>
    <property type="match status" value="1"/>
</dbReference>
<evidence type="ECO:0000313" key="8">
    <source>
        <dbReference type="EMBL" id="SEH54103.1"/>
    </source>
</evidence>
<keyword evidence="5 6" id="KW-0472">Membrane</keyword>
<dbReference type="Proteomes" id="UP000182915">
    <property type="component" value="Chromosome I"/>
</dbReference>
<dbReference type="Pfam" id="PF07690">
    <property type="entry name" value="MFS_1"/>
    <property type="match status" value="1"/>
</dbReference>
<feature type="transmembrane region" description="Helical" evidence="6">
    <location>
        <begin position="155"/>
        <end position="174"/>
    </location>
</feature>
<evidence type="ECO:0000256" key="2">
    <source>
        <dbReference type="ARBA" id="ARBA00022475"/>
    </source>
</evidence>
<organism evidence="8 9">
    <name type="scientific">Mycolicibacterium rutilum</name>
    <name type="common">Mycobacterium rutilum</name>
    <dbReference type="NCBI Taxonomy" id="370526"/>
    <lineage>
        <taxon>Bacteria</taxon>
        <taxon>Bacillati</taxon>
        <taxon>Actinomycetota</taxon>
        <taxon>Actinomycetes</taxon>
        <taxon>Mycobacteriales</taxon>
        <taxon>Mycobacteriaceae</taxon>
        <taxon>Mycolicibacterium</taxon>
    </lineage>
</organism>
<dbReference type="PROSITE" id="PS50850">
    <property type="entry name" value="MFS"/>
    <property type="match status" value="1"/>
</dbReference>
<evidence type="ECO:0000313" key="9">
    <source>
        <dbReference type="Proteomes" id="UP000182915"/>
    </source>
</evidence>
<evidence type="ECO:0000256" key="6">
    <source>
        <dbReference type="SAM" id="Phobius"/>
    </source>
</evidence>
<evidence type="ECO:0000256" key="4">
    <source>
        <dbReference type="ARBA" id="ARBA00022989"/>
    </source>
</evidence>
<keyword evidence="3 6" id="KW-0812">Transmembrane</keyword>
<dbReference type="GO" id="GO:0005886">
    <property type="term" value="C:plasma membrane"/>
    <property type="evidence" value="ECO:0007669"/>
    <property type="project" value="UniProtKB-SubCell"/>
</dbReference>
<dbReference type="InterPro" id="IPR050189">
    <property type="entry name" value="MFS_Efflux_Transporters"/>
</dbReference>
<feature type="transmembrane region" description="Helical" evidence="6">
    <location>
        <begin position="261"/>
        <end position="279"/>
    </location>
</feature>
<dbReference type="InterPro" id="IPR036259">
    <property type="entry name" value="MFS_trans_sf"/>
</dbReference>
<dbReference type="PANTHER" id="PTHR43124:SF3">
    <property type="entry name" value="CHLORAMPHENICOL EFFLUX PUMP RV0191"/>
    <property type="match status" value="1"/>
</dbReference>
<protein>
    <submittedName>
        <fullName evidence="8">MFS transporter, DHA1 family, arabinose polymer transporter</fullName>
    </submittedName>
</protein>
<feature type="transmembrane region" description="Helical" evidence="6">
    <location>
        <begin position="291"/>
        <end position="309"/>
    </location>
</feature>
<evidence type="ECO:0000256" key="5">
    <source>
        <dbReference type="ARBA" id="ARBA00023136"/>
    </source>
</evidence>
<accession>A0A1H6J3R0</accession>
<feature type="transmembrane region" description="Helical" evidence="6">
    <location>
        <begin position="384"/>
        <end position="402"/>
    </location>
</feature>
<feature type="transmembrane region" description="Helical" evidence="6">
    <location>
        <begin position="352"/>
        <end position="378"/>
    </location>
</feature>
<dbReference type="Gene3D" id="1.20.1250.20">
    <property type="entry name" value="MFS general substrate transporter like domains"/>
    <property type="match status" value="2"/>
</dbReference>
<feature type="transmembrane region" description="Helical" evidence="6">
    <location>
        <begin position="97"/>
        <end position="114"/>
    </location>
</feature>
<feature type="transmembrane region" description="Helical" evidence="6">
    <location>
        <begin position="226"/>
        <end position="249"/>
    </location>
</feature>